<accession>A0A5C6A080</accession>
<proteinExistence type="predicted"/>
<comment type="caution">
    <text evidence="2">The sequence shown here is derived from an EMBL/GenBank/DDBJ whole genome shotgun (WGS) entry which is preliminary data.</text>
</comment>
<sequence>MNTPSPESQPAPTAEQAAQMLTAAIGQIQYARDYTLQLLDETPTETWFDIPSGLPSNIAWQVGHLTVSQYGLLLFRLRGRQDEDLELIPSRFRKAYSRGSTPSSDIDKQLSASELRDRMDRVHAIAMKTLVEISVETLLESEEMPYAVYPNKLGAILFCPLHEQIHAGQIGLIRRALGLAPVR</sequence>
<dbReference type="Pfam" id="PF12867">
    <property type="entry name" value="DinB_2"/>
    <property type="match status" value="1"/>
</dbReference>
<evidence type="ECO:0000259" key="1">
    <source>
        <dbReference type="Pfam" id="PF12867"/>
    </source>
</evidence>
<protein>
    <submittedName>
        <fullName evidence="2">DinB superfamily protein</fullName>
    </submittedName>
</protein>
<dbReference type="AlphaFoldDB" id="A0A5C6A080"/>
<organism evidence="2 3">
    <name type="scientific">Stieleria varia</name>
    <dbReference type="NCBI Taxonomy" id="2528005"/>
    <lineage>
        <taxon>Bacteria</taxon>
        <taxon>Pseudomonadati</taxon>
        <taxon>Planctomycetota</taxon>
        <taxon>Planctomycetia</taxon>
        <taxon>Pirellulales</taxon>
        <taxon>Pirellulaceae</taxon>
        <taxon>Stieleria</taxon>
    </lineage>
</organism>
<feature type="domain" description="DinB-like" evidence="1">
    <location>
        <begin position="27"/>
        <end position="170"/>
    </location>
</feature>
<evidence type="ECO:0000313" key="3">
    <source>
        <dbReference type="Proteomes" id="UP000320176"/>
    </source>
</evidence>
<dbReference type="InterPro" id="IPR024775">
    <property type="entry name" value="DinB-like"/>
</dbReference>
<dbReference type="EMBL" id="SJPN01000010">
    <property type="protein sequence ID" value="TWT92717.1"/>
    <property type="molecule type" value="Genomic_DNA"/>
</dbReference>
<gene>
    <name evidence="2" type="ORF">Pla52n_60820</name>
</gene>
<dbReference type="Gene3D" id="1.20.120.450">
    <property type="entry name" value="dinb family like domain"/>
    <property type="match status" value="1"/>
</dbReference>
<dbReference type="Proteomes" id="UP000320176">
    <property type="component" value="Unassembled WGS sequence"/>
</dbReference>
<evidence type="ECO:0000313" key="2">
    <source>
        <dbReference type="EMBL" id="TWT92717.1"/>
    </source>
</evidence>
<dbReference type="InterPro" id="IPR034660">
    <property type="entry name" value="DinB/YfiT-like"/>
</dbReference>
<reference evidence="2 3" key="1">
    <citation type="submission" date="2019-02" db="EMBL/GenBank/DDBJ databases">
        <title>Deep-cultivation of Planctomycetes and their phenomic and genomic characterization uncovers novel biology.</title>
        <authorList>
            <person name="Wiegand S."/>
            <person name="Jogler M."/>
            <person name="Boedeker C."/>
            <person name="Pinto D."/>
            <person name="Vollmers J."/>
            <person name="Rivas-Marin E."/>
            <person name="Kohn T."/>
            <person name="Peeters S.H."/>
            <person name="Heuer A."/>
            <person name="Rast P."/>
            <person name="Oberbeckmann S."/>
            <person name="Bunk B."/>
            <person name="Jeske O."/>
            <person name="Meyerdierks A."/>
            <person name="Storesund J.E."/>
            <person name="Kallscheuer N."/>
            <person name="Luecker S."/>
            <person name="Lage O.M."/>
            <person name="Pohl T."/>
            <person name="Merkel B.J."/>
            <person name="Hornburger P."/>
            <person name="Mueller R.-W."/>
            <person name="Bruemmer F."/>
            <person name="Labrenz M."/>
            <person name="Spormann A.M."/>
            <person name="Op Den Camp H."/>
            <person name="Overmann J."/>
            <person name="Amann R."/>
            <person name="Jetten M.S.M."/>
            <person name="Mascher T."/>
            <person name="Medema M.H."/>
            <person name="Devos D.P."/>
            <person name="Kaster A.-K."/>
            <person name="Ovreas L."/>
            <person name="Rohde M."/>
            <person name="Galperin M.Y."/>
            <person name="Jogler C."/>
        </authorList>
    </citation>
    <scope>NUCLEOTIDE SEQUENCE [LARGE SCALE GENOMIC DNA]</scope>
    <source>
        <strain evidence="2 3">Pla52n</strain>
    </source>
</reference>
<dbReference type="SUPFAM" id="SSF109854">
    <property type="entry name" value="DinB/YfiT-like putative metalloenzymes"/>
    <property type="match status" value="1"/>
</dbReference>
<dbReference type="OrthoDB" id="287241at2"/>
<name>A0A5C6A080_9BACT</name>
<keyword evidence="3" id="KW-1185">Reference proteome</keyword>
<dbReference type="RefSeq" id="WP_146523024.1">
    <property type="nucleotide sequence ID" value="NZ_CP151726.1"/>
</dbReference>